<keyword evidence="1" id="KW-0862">Zinc</keyword>
<accession>A0ABM4D0Q3</accession>
<dbReference type="PROSITE" id="PS50966">
    <property type="entry name" value="ZF_SWIM"/>
    <property type="match status" value="1"/>
</dbReference>
<keyword evidence="1" id="KW-0863">Zinc-finger</keyword>
<keyword evidence="3" id="KW-1185">Reference proteome</keyword>
<dbReference type="Proteomes" id="UP001652625">
    <property type="component" value="Chromosome 12"/>
</dbReference>
<evidence type="ECO:0000313" key="4">
    <source>
        <dbReference type="RefSeq" id="XP_065667792.1"/>
    </source>
</evidence>
<evidence type="ECO:0000313" key="3">
    <source>
        <dbReference type="Proteomes" id="UP001652625"/>
    </source>
</evidence>
<dbReference type="RefSeq" id="XP_065667792.1">
    <property type="nucleotide sequence ID" value="XM_065811720.1"/>
</dbReference>
<proteinExistence type="predicted"/>
<gene>
    <name evidence="4" type="primary">LOC136088066</name>
</gene>
<protein>
    <submittedName>
        <fullName evidence="4">Uncharacterized protein LOC136088066</fullName>
    </submittedName>
</protein>
<reference evidence="4" key="1">
    <citation type="submission" date="2025-08" db="UniProtKB">
        <authorList>
            <consortium name="RefSeq"/>
        </authorList>
    </citation>
    <scope>IDENTIFICATION</scope>
</reference>
<sequence length="206" mass="23484">MNISNPIEVNPENFNESVWEKDITKLPDITWRDVLIFLIDTPSEFTKENTKAYKSLEAYKTYFLCGHVQDCFYAPSINEDYCFIKTKVLPSQQISIKSSMYDVWVCLHKDGRVKKSSCTCPVGLGSVCSHITALLFKLEAAVHHCLNREDASTSQLCSWNASKRSVNAAPLSAMNFSKNKKRGQLPSINELVLKRENKKYKSIKYV</sequence>
<evidence type="ECO:0000256" key="1">
    <source>
        <dbReference type="PROSITE-ProRule" id="PRU00325"/>
    </source>
</evidence>
<evidence type="ECO:0000259" key="2">
    <source>
        <dbReference type="PROSITE" id="PS50966"/>
    </source>
</evidence>
<keyword evidence="1" id="KW-0479">Metal-binding</keyword>
<name>A0ABM4D0Q3_HYDVU</name>
<organism evidence="3 4">
    <name type="scientific">Hydra vulgaris</name>
    <name type="common">Hydra</name>
    <name type="synonym">Hydra attenuata</name>
    <dbReference type="NCBI Taxonomy" id="6087"/>
    <lineage>
        <taxon>Eukaryota</taxon>
        <taxon>Metazoa</taxon>
        <taxon>Cnidaria</taxon>
        <taxon>Hydrozoa</taxon>
        <taxon>Hydroidolina</taxon>
        <taxon>Anthoathecata</taxon>
        <taxon>Aplanulata</taxon>
        <taxon>Hydridae</taxon>
        <taxon>Hydra</taxon>
    </lineage>
</organism>
<dbReference type="GeneID" id="136088066"/>
<dbReference type="InterPro" id="IPR007527">
    <property type="entry name" value="Znf_SWIM"/>
</dbReference>
<feature type="domain" description="SWIM-type" evidence="2">
    <location>
        <begin position="101"/>
        <end position="139"/>
    </location>
</feature>
<dbReference type="PANTHER" id="PTHR47526">
    <property type="entry name" value="ATP-DEPENDENT DNA HELICASE"/>
    <property type="match status" value="1"/>
</dbReference>
<dbReference type="PANTHER" id="PTHR47526:SF3">
    <property type="entry name" value="PHD-TYPE DOMAIN-CONTAINING PROTEIN"/>
    <property type="match status" value="1"/>
</dbReference>